<evidence type="ECO:0000256" key="1">
    <source>
        <dbReference type="SAM" id="MobiDB-lite"/>
    </source>
</evidence>
<dbReference type="Pfam" id="PF04186">
    <property type="entry name" value="FxsA"/>
    <property type="match status" value="1"/>
</dbReference>
<feature type="region of interest" description="Disordered" evidence="1">
    <location>
        <begin position="133"/>
        <end position="163"/>
    </location>
</feature>
<feature type="transmembrane region" description="Helical" evidence="2">
    <location>
        <begin position="77"/>
        <end position="102"/>
    </location>
</feature>
<evidence type="ECO:0000313" key="3">
    <source>
        <dbReference type="EMBL" id="RUM98627.1"/>
    </source>
</evidence>
<dbReference type="Proteomes" id="UP000281647">
    <property type="component" value="Unassembled WGS sequence"/>
</dbReference>
<keyword evidence="4" id="KW-1185">Reference proteome</keyword>
<dbReference type="AlphaFoldDB" id="A0A432V8Z9"/>
<keyword evidence="2" id="KW-0472">Membrane</keyword>
<organism evidence="3 4">
    <name type="scientific">Borborobacter arsenicus</name>
    <dbReference type="NCBI Taxonomy" id="1851146"/>
    <lineage>
        <taxon>Bacteria</taxon>
        <taxon>Pseudomonadati</taxon>
        <taxon>Pseudomonadota</taxon>
        <taxon>Alphaproteobacteria</taxon>
        <taxon>Hyphomicrobiales</taxon>
        <taxon>Phyllobacteriaceae</taxon>
        <taxon>Borborobacter</taxon>
    </lineage>
</organism>
<feature type="transmembrane region" description="Helical" evidence="2">
    <location>
        <begin position="28"/>
        <end position="48"/>
    </location>
</feature>
<sequence length="163" mass="17946">MRISLIPLFLILLPLIEIAGFVVVGSQIGVLPTLGLIIATGIAGAALLRHQGFGIMTRIRSEVEAGRDPSRNLVHGVMILLAGLLLLIPGFVSDIIGILLFLPPIRDLAWRFLSRRVNFTSDFSTMGGFARQRGDRGKTIDLDEDDYSKSPDPRSPWRQIDDQ</sequence>
<feature type="compositionally biased region" description="Basic and acidic residues" evidence="1">
    <location>
        <begin position="133"/>
        <end position="152"/>
    </location>
</feature>
<keyword evidence="2" id="KW-0812">Transmembrane</keyword>
<proteinExistence type="predicted"/>
<dbReference type="PANTHER" id="PTHR35335">
    <property type="entry name" value="UPF0716 PROTEIN FXSA"/>
    <property type="match status" value="1"/>
</dbReference>
<name>A0A432V8Z9_9HYPH</name>
<dbReference type="PANTHER" id="PTHR35335:SF1">
    <property type="entry name" value="UPF0716 PROTEIN FXSA"/>
    <property type="match status" value="1"/>
</dbReference>
<keyword evidence="2" id="KW-1133">Transmembrane helix</keyword>
<accession>A0A432V8Z9</accession>
<evidence type="ECO:0000256" key="2">
    <source>
        <dbReference type="SAM" id="Phobius"/>
    </source>
</evidence>
<dbReference type="InterPro" id="IPR007313">
    <property type="entry name" value="FxsA"/>
</dbReference>
<dbReference type="GO" id="GO:0016020">
    <property type="term" value="C:membrane"/>
    <property type="evidence" value="ECO:0007669"/>
    <property type="project" value="InterPro"/>
</dbReference>
<dbReference type="NCBIfam" id="NF008528">
    <property type="entry name" value="PRK11463.1-2"/>
    <property type="match status" value="1"/>
</dbReference>
<dbReference type="OrthoDB" id="9792788at2"/>
<reference evidence="3 4" key="1">
    <citation type="submission" date="2018-11" db="EMBL/GenBank/DDBJ databases">
        <title>Pseudaminobacter arsenicus sp. nov., an arsenic-resistant bacterium isolated from arsenic-rich aquifers.</title>
        <authorList>
            <person name="Mu Y."/>
        </authorList>
    </citation>
    <scope>NUCLEOTIDE SEQUENCE [LARGE SCALE GENOMIC DNA]</scope>
    <source>
        <strain evidence="3 4">CB3</strain>
    </source>
</reference>
<protein>
    <submittedName>
        <fullName evidence="3">Membrane protein FxsA</fullName>
    </submittedName>
</protein>
<evidence type="ECO:0000313" key="4">
    <source>
        <dbReference type="Proteomes" id="UP000281647"/>
    </source>
</evidence>
<comment type="caution">
    <text evidence="3">The sequence shown here is derived from an EMBL/GenBank/DDBJ whole genome shotgun (WGS) entry which is preliminary data.</text>
</comment>
<dbReference type="EMBL" id="RKST01000006">
    <property type="protein sequence ID" value="RUM98627.1"/>
    <property type="molecule type" value="Genomic_DNA"/>
</dbReference>
<gene>
    <name evidence="3" type="primary">fxsA</name>
    <name evidence="3" type="ORF">EET67_08135</name>
</gene>